<dbReference type="InterPro" id="IPR058031">
    <property type="entry name" value="AAA_lid_NorR"/>
</dbReference>
<dbReference type="PANTHER" id="PTHR32071">
    <property type="entry name" value="TRANSCRIPTIONAL REGULATORY PROTEIN"/>
    <property type="match status" value="1"/>
</dbReference>
<dbReference type="EMBL" id="CP007243">
    <property type="protein sequence ID" value="AIA31054.1"/>
    <property type="molecule type" value="Genomic_DNA"/>
</dbReference>
<gene>
    <name evidence="5" type="ORF">Y981_10820</name>
</gene>
<dbReference type="Gene3D" id="3.40.50.300">
    <property type="entry name" value="P-loop containing nucleotide triphosphate hydrolases"/>
    <property type="match status" value="1"/>
</dbReference>
<sequence length="332" mass="37173">MAGRPFPGGRLDAGNGIMWESGSPVYQEALRRLLVYARHELTVVLEGETGTGKELFAQALHEKSGRARGPLIPVNMAGVPSTLFESLFFGHRKGAFTGAQETRDGFFGSADGGTLFLDEFNSMDPDLQPKLLRVLETRHYLAVGEFRPRKTDARVVLATNIPLDRLRETGRLREDLYFRLVAHRIRIPALRERLMDLPELVSAQVKRIAAELGREGVSVPDASMRALLSYGWPGNVRELSEKLRSAVLHTTDGVLSIPLLFPDASKEECVPYSVAKEKFDFEYFVEMERRSGGDLSLGRRLSGLSETTYRRKLRRIRRPPASDAQKKHPGMP</sequence>
<name>A0A059XR31_9BACT</name>
<feature type="domain" description="Sigma-54 factor interaction" evidence="4">
    <location>
        <begin position="23"/>
        <end position="248"/>
    </location>
</feature>
<dbReference type="HOGENOM" id="CLU_000445_0_7_0"/>
<dbReference type="PROSITE" id="PS00675">
    <property type="entry name" value="SIGMA54_INTERACT_1"/>
    <property type="match status" value="1"/>
</dbReference>
<feature type="region of interest" description="Disordered" evidence="3">
    <location>
        <begin position="312"/>
        <end position="332"/>
    </location>
</feature>
<dbReference type="InterPro" id="IPR003593">
    <property type="entry name" value="AAA+_ATPase"/>
</dbReference>
<dbReference type="AlphaFoldDB" id="A0A059XR31"/>
<keyword evidence="6" id="KW-1185">Reference proteome</keyword>
<proteinExistence type="predicted"/>
<dbReference type="InterPro" id="IPR002078">
    <property type="entry name" value="Sigma_54_int"/>
</dbReference>
<dbReference type="Pfam" id="PF00158">
    <property type="entry name" value="Sigma54_activat"/>
    <property type="match status" value="1"/>
</dbReference>
<evidence type="ECO:0000256" key="2">
    <source>
        <dbReference type="ARBA" id="ARBA00022840"/>
    </source>
</evidence>
<dbReference type="PANTHER" id="PTHR32071:SF13">
    <property type="entry name" value="RESPONSE REGULATOR HSFA"/>
    <property type="match status" value="1"/>
</dbReference>
<accession>A0A059XR31</accession>
<dbReference type="SUPFAM" id="SSF52540">
    <property type="entry name" value="P-loop containing nucleoside triphosphate hydrolases"/>
    <property type="match status" value="1"/>
</dbReference>
<reference evidence="5 6" key="2">
    <citation type="journal article" date="2015" name="Biomed. Res. Int.">
        <title>Effects of Arsenite Resistance on the Growth and Functional Gene Expression of Leptospirillum ferriphilum and Acidithiobacillus thiooxidans in Pure Culture and Coculture.</title>
        <authorList>
            <person name="Jiang H."/>
            <person name="Liang Y."/>
            <person name="Yin H."/>
            <person name="Xiao Y."/>
            <person name="Guo X."/>
            <person name="Xu Y."/>
            <person name="Hu Q."/>
            <person name="Liu H."/>
            <person name="Liu X."/>
        </authorList>
    </citation>
    <scope>NUCLEOTIDE SEQUENCE [LARGE SCALE GENOMIC DNA]</scope>
    <source>
        <strain evidence="5 6">YSK</strain>
    </source>
</reference>
<keyword evidence="1" id="KW-0547">Nucleotide-binding</keyword>
<dbReference type="Pfam" id="PF25601">
    <property type="entry name" value="AAA_lid_14"/>
    <property type="match status" value="1"/>
</dbReference>
<evidence type="ECO:0000313" key="5">
    <source>
        <dbReference type="EMBL" id="AIA31054.1"/>
    </source>
</evidence>
<dbReference type="FunFam" id="3.40.50.300:FF:000006">
    <property type="entry name" value="DNA-binding transcriptional regulator NtrC"/>
    <property type="match status" value="1"/>
</dbReference>
<dbReference type="GO" id="GO:0006355">
    <property type="term" value="P:regulation of DNA-templated transcription"/>
    <property type="evidence" value="ECO:0007669"/>
    <property type="project" value="InterPro"/>
</dbReference>
<dbReference type="InterPro" id="IPR025662">
    <property type="entry name" value="Sigma_54_int_dom_ATP-bd_1"/>
</dbReference>
<evidence type="ECO:0000256" key="3">
    <source>
        <dbReference type="SAM" id="MobiDB-lite"/>
    </source>
</evidence>
<dbReference type="InterPro" id="IPR027417">
    <property type="entry name" value="P-loop_NTPase"/>
</dbReference>
<evidence type="ECO:0000259" key="4">
    <source>
        <dbReference type="PROSITE" id="PS50045"/>
    </source>
</evidence>
<dbReference type="KEGG" id="lfp:Y981_10820"/>
<reference evidence="6" key="1">
    <citation type="submission" date="2014-02" db="EMBL/GenBank/DDBJ databases">
        <title>Complete genome sequence and comparative genomic analysis of the nitrogen-fixing bacterium Leptospirillum ferriphilum YSK.</title>
        <authorList>
            <person name="Guo X."/>
            <person name="Yin H."/>
            <person name="Liang Y."/>
            <person name="Hu Q."/>
            <person name="Ma L."/>
            <person name="Xiao Y."/>
            <person name="Zhang X."/>
            <person name="Qiu G."/>
            <person name="Liu X."/>
        </authorList>
    </citation>
    <scope>NUCLEOTIDE SEQUENCE [LARGE SCALE GENOMIC DNA]</scope>
    <source>
        <strain evidence="6">YSK</strain>
    </source>
</reference>
<evidence type="ECO:0000256" key="1">
    <source>
        <dbReference type="ARBA" id="ARBA00022741"/>
    </source>
</evidence>
<keyword evidence="2" id="KW-0067">ATP-binding</keyword>
<dbReference type="CDD" id="cd00009">
    <property type="entry name" value="AAA"/>
    <property type="match status" value="1"/>
</dbReference>
<dbReference type="Proteomes" id="UP000027059">
    <property type="component" value="Chromosome"/>
</dbReference>
<dbReference type="GO" id="GO:0005524">
    <property type="term" value="F:ATP binding"/>
    <property type="evidence" value="ECO:0007669"/>
    <property type="project" value="UniProtKB-KW"/>
</dbReference>
<organism evidence="5 6">
    <name type="scientific">Leptospirillum ferriphilum YSK</name>
    <dbReference type="NCBI Taxonomy" id="1441628"/>
    <lineage>
        <taxon>Bacteria</taxon>
        <taxon>Pseudomonadati</taxon>
        <taxon>Nitrospirota</taxon>
        <taxon>Nitrospiria</taxon>
        <taxon>Nitrospirales</taxon>
        <taxon>Nitrospiraceae</taxon>
        <taxon>Leptospirillum</taxon>
    </lineage>
</organism>
<dbReference type="SMART" id="SM00382">
    <property type="entry name" value="AAA"/>
    <property type="match status" value="1"/>
</dbReference>
<dbReference type="PROSITE" id="PS50045">
    <property type="entry name" value="SIGMA54_INTERACT_4"/>
    <property type="match status" value="1"/>
</dbReference>
<evidence type="ECO:0000313" key="6">
    <source>
        <dbReference type="Proteomes" id="UP000027059"/>
    </source>
</evidence>
<protein>
    <submittedName>
        <fullName evidence="5">ATPase AAA</fullName>
    </submittedName>
</protein>
<dbReference type="Gene3D" id="1.10.8.60">
    <property type="match status" value="1"/>
</dbReference>